<sequence length="282" mass="31429">MGRASRWLKALFGIKDRQKFETTDYCWVEPRDTNHPLMQHNRTTTAGITLADAAWLTSFYNEPDSEEKQHARAVAAATAAAADAAVAAAQAAATVVLLTTRTREKLAAAKIQAAFRGYMARRALRALKGLVKIQALARGFLVRKQATAALHSMQALMRAQESVRALKARRFTNYYEDYPQAPISLENLVDPPNLDVGRTSLSYEDSPKIVEIDTCCRPKSRQRSQSAPKQRLSLHELMESRNSYSDVVRRPMLFPRARDAAHFKDALIGKLGGSPNFGKERV</sequence>
<dbReference type="InterPro" id="IPR000048">
    <property type="entry name" value="IQ_motif_EF-hand-BS"/>
</dbReference>
<evidence type="ECO:0000313" key="3">
    <source>
        <dbReference type="EMBL" id="CAA0838619.1"/>
    </source>
</evidence>
<evidence type="ECO:0000256" key="2">
    <source>
        <dbReference type="ARBA" id="ARBA00024341"/>
    </source>
</evidence>
<dbReference type="AlphaFoldDB" id="A0A9N7NXZ5"/>
<dbReference type="EMBL" id="CACSLK010031421">
    <property type="protein sequence ID" value="CAA0838619.1"/>
    <property type="molecule type" value="Genomic_DNA"/>
</dbReference>
<dbReference type="PROSITE" id="PS50096">
    <property type="entry name" value="IQ"/>
    <property type="match status" value="2"/>
</dbReference>
<protein>
    <submittedName>
        <fullName evidence="3">IQ-domain 26</fullName>
    </submittedName>
</protein>
<dbReference type="GO" id="GO:0005516">
    <property type="term" value="F:calmodulin binding"/>
    <property type="evidence" value="ECO:0007669"/>
    <property type="project" value="UniProtKB-KW"/>
</dbReference>
<comment type="caution">
    <text evidence="3">The sequence shown here is derived from an EMBL/GenBank/DDBJ whole genome shotgun (WGS) entry which is preliminary data.</text>
</comment>
<proteinExistence type="inferred from homology"/>
<dbReference type="OrthoDB" id="1704267at2759"/>
<evidence type="ECO:0000256" key="1">
    <source>
        <dbReference type="ARBA" id="ARBA00022860"/>
    </source>
</evidence>
<comment type="similarity">
    <text evidence="2">Belongs to the IQD family.</text>
</comment>
<keyword evidence="1" id="KW-0112">Calmodulin-binding</keyword>
<name>A0A9N7NXZ5_STRHE</name>
<dbReference type="Proteomes" id="UP001153555">
    <property type="component" value="Unassembled WGS sequence"/>
</dbReference>
<evidence type="ECO:0000313" key="4">
    <source>
        <dbReference type="Proteomes" id="UP001153555"/>
    </source>
</evidence>
<dbReference type="SMART" id="SM00015">
    <property type="entry name" value="IQ"/>
    <property type="match status" value="2"/>
</dbReference>
<gene>
    <name evidence="3" type="ORF">SHERM_05199</name>
</gene>
<dbReference type="CDD" id="cd23767">
    <property type="entry name" value="IQCD"/>
    <property type="match status" value="1"/>
</dbReference>
<reference evidence="3" key="1">
    <citation type="submission" date="2019-12" db="EMBL/GenBank/DDBJ databases">
        <authorList>
            <person name="Scholes J."/>
        </authorList>
    </citation>
    <scope>NUCLEOTIDE SEQUENCE</scope>
</reference>
<dbReference type="Pfam" id="PF00612">
    <property type="entry name" value="IQ"/>
    <property type="match status" value="2"/>
</dbReference>
<accession>A0A9N7NXZ5</accession>
<dbReference type="PANTHER" id="PTHR32295:SF10">
    <property type="entry name" value="PROTEIN IQ-DOMAIN 25"/>
    <property type="match status" value="1"/>
</dbReference>
<dbReference type="PANTHER" id="PTHR32295">
    <property type="entry name" value="IQ-DOMAIN 5-RELATED"/>
    <property type="match status" value="1"/>
</dbReference>
<keyword evidence="4" id="KW-1185">Reference proteome</keyword>
<organism evidence="3 4">
    <name type="scientific">Striga hermonthica</name>
    <name type="common">Purple witchweed</name>
    <name type="synonym">Buchnera hermonthica</name>
    <dbReference type="NCBI Taxonomy" id="68872"/>
    <lineage>
        <taxon>Eukaryota</taxon>
        <taxon>Viridiplantae</taxon>
        <taxon>Streptophyta</taxon>
        <taxon>Embryophyta</taxon>
        <taxon>Tracheophyta</taxon>
        <taxon>Spermatophyta</taxon>
        <taxon>Magnoliopsida</taxon>
        <taxon>eudicotyledons</taxon>
        <taxon>Gunneridae</taxon>
        <taxon>Pentapetalae</taxon>
        <taxon>asterids</taxon>
        <taxon>lamiids</taxon>
        <taxon>Lamiales</taxon>
        <taxon>Orobanchaceae</taxon>
        <taxon>Buchnereae</taxon>
        <taxon>Striga</taxon>
    </lineage>
</organism>